<evidence type="ECO:0000313" key="2">
    <source>
        <dbReference type="Proteomes" id="UP000186922"/>
    </source>
</evidence>
<name>A0A1D1VJM7_RAMVA</name>
<accession>A0A1D1VJM7</accession>
<dbReference type="AlphaFoldDB" id="A0A1D1VJM7"/>
<dbReference type="EMBL" id="BDGG01000007">
    <property type="protein sequence ID" value="GAV01832.1"/>
    <property type="molecule type" value="Genomic_DNA"/>
</dbReference>
<protein>
    <submittedName>
        <fullName evidence="1">Uncharacterized protein</fullName>
    </submittedName>
</protein>
<comment type="caution">
    <text evidence="1">The sequence shown here is derived from an EMBL/GenBank/DDBJ whole genome shotgun (WGS) entry which is preliminary data.</text>
</comment>
<proteinExistence type="predicted"/>
<evidence type="ECO:0000313" key="1">
    <source>
        <dbReference type="EMBL" id="GAV01832.1"/>
    </source>
</evidence>
<reference evidence="1 2" key="1">
    <citation type="journal article" date="2016" name="Nat. Commun.">
        <title>Extremotolerant tardigrade genome and improved radiotolerance of human cultured cells by tardigrade-unique protein.</title>
        <authorList>
            <person name="Hashimoto T."/>
            <person name="Horikawa D.D."/>
            <person name="Saito Y."/>
            <person name="Kuwahara H."/>
            <person name="Kozuka-Hata H."/>
            <person name="Shin-I T."/>
            <person name="Minakuchi Y."/>
            <person name="Ohishi K."/>
            <person name="Motoyama A."/>
            <person name="Aizu T."/>
            <person name="Enomoto A."/>
            <person name="Kondo K."/>
            <person name="Tanaka S."/>
            <person name="Hara Y."/>
            <person name="Koshikawa S."/>
            <person name="Sagara H."/>
            <person name="Miura T."/>
            <person name="Yokobori S."/>
            <person name="Miyagawa K."/>
            <person name="Suzuki Y."/>
            <person name="Kubo T."/>
            <person name="Oyama M."/>
            <person name="Kohara Y."/>
            <person name="Fujiyama A."/>
            <person name="Arakawa K."/>
            <person name="Katayama T."/>
            <person name="Toyoda A."/>
            <person name="Kunieda T."/>
        </authorList>
    </citation>
    <scope>NUCLEOTIDE SEQUENCE [LARGE SCALE GENOMIC DNA]</scope>
    <source>
        <strain evidence="1 2">YOKOZUNA-1</strain>
    </source>
</reference>
<sequence length="230" mass="26549">MDSLLETFRAKFPDHIKCSTQSYMNAWSSTNTNALNAMVGNVLLHCTAIPNSLHHISERFQANGRLKRCFKVGKRKEEVVRCVSLPRSLDDDYKNEEEERTKLFLDPEVLTKDHTDQLGYEQLATMYFGCVALIAESLRDVLDNHKDPRWSTFLHSVSPCFAELALGLVPLMDRRGSMTVYWKRKPPPSLLINLSPLLQQDLEVIILQVRDFSPIRATDHCWRPYRKQSL</sequence>
<gene>
    <name evidence="1" type="primary">RvY_12478-1</name>
    <name evidence="1" type="synonym">RvY_12478.1</name>
    <name evidence="1" type="ORF">RvY_12478</name>
</gene>
<dbReference type="Proteomes" id="UP000186922">
    <property type="component" value="Unassembled WGS sequence"/>
</dbReference>
<organism evidence="1 2">
    <name type="scientific">Ramazzottius varieornatus</name>
    <name type="common">Water bear</name>
    <name type="synonym">Tardigrade</name>
    <dbReference type="NCBI Taxonomy" id="947166"/>
    <lineage>
        <taxon>Eukaryota</taxon>
        <taxon>Metazoa</taxon>
        <taxon>Ecdysozoa</taxon>
        <taxon>Tardigrada</taxon>
        <taxon>Eutardigrada</taxon>
        <taxon>Parachela</taxon>
        <taxon>Hypsibioidea</taxon>
        <taxon>Ramazzottiidae</taxon>
        <taxon>Ramazzottius</taxon>
    </lineage>
</organism>
<keyword evidence="2" id="KW-1185">Reference proteome</keyword>